<accession>A0A1M4NGC5</accession>
<gene>
    <name evidence="1" type="primary">omp795</name>
</gene>
<name>A0A1M4NGC5_HELFE</name>
<organism evidence="1">
    <name type="scientific">Helicobacter felis</name>
    <dbReference type="NCBI Taxonomy" id="214"/>
    <lineage>
        <taxon>Bacteria</taxon>
        <taxon>Pseudomonadati</taxon>
        <taxon>Campylobacterota</taxon>
        <taxon>Epsilonproteobacteria</taxon>
        <taxon>Campylobacterales</taxon>
        <taxon>Helicobacteraceae</taxon>
        <taxon>Helicobacter</taxon>
    </lineage>
</organism>
<dbReference type="RefSeq" id="WP_233702437.1">
    <property type="nucleotide sequence ID" value="NZ_FZKK01000014.1"/>
</dbReference>
<sequence>MRCIRILLLAIGVCAGAPQEKIWIKEQDTYTRLYNQRKQLKLKNGGYFGMGFGVIKIQKDYQNTKIESFPAILSAKGGMQTFFKNYIGIRAFIALDLATSKANWQSKPNPSNSFLGVASIGLEIPLEIHLTRSYKHYIGVYGGIGLGAVLYTDNANFSFAKHGAIHTAGLIAQGGVFLTFYNKHRLELGLKLLPTSHTLLNSDSFQTSLLYNCMYLYKF</sequence>
<proteinExistence type="predicted"/>
<dbReference type="Pfam" id="PF01856">
    <property type="entry name" value="HP_OMP"/>
    <property type="match status" value="1"/>
</dbReference>
<protein>
    <submittedName>
        <fullName evidence="1">OMP795</fullName>
    </submittedName>
</protein>
<dbReference type="EMBL" id="LT633070">
    <property type="protein sequence ID" value="SFZ71157.1"/>
    <property type="molecule type" value="Genomic_DNA"/>
</dbReference>
<reference evidence="1" key="1">
    <citation type="submission" date="2016-10" db="EMBL/GenBank/DDBJ databases">
        <title>Proteomic and phylogenetic analysis of the outer membrane protein repertoire of gastric Helicobacter species.</title>
        <authorList>
            <person name="Joosten M."/>
        </authorList>
    </citation>
    <scope>NUCLEOTIDE SEQUENCE</scope>
    <source>
        <strain evidence="1">CS7</strain>
    </source>
</reference>
<dbReference type="InterPro" id="IPR002718">
    <property type="entry name" value="OMP_Helicobacter"/>
</dbReference>
<dbReference type="AlphaFoldDB" id="A0A1M4NGC5"/>
<evidence type="ECO:0000313" key="1">
    <source>
        <dbReference type="EMBL" id="SFZ71157.1"/>
    </source>
</evidence>